<dbReference type="InterPro" id="IPR043504">
    <property type="entry name" value="Peptidase_S1_PA_chymotrypsin"/>
</dbReference>
<dbReference type="PROSITE" id="PS00135">
    <property type="entry name" value="TRYPSIN_SER"/>
    <property type="match status" value="1"/>
</dbReference>
<organism evidence="3 4">
    <name type="scientific">Spongiibacter nanhainus</name>
    <dbReference type="NCBI Taxonomy" id="2794344"/>
    <lineage>
        <taxon>Bacteria</taxon>
        <taxon>Pseudomonadati</taxon>
        <taxon>Pseudomonadota</taxon>
        <taxon>Gammaproteobacteria</taxon>
        <taxon>Cellvibrionales</taxon>
        <taxon>Spongiibacteraceae</taxon>
        <taxon>Spongiibacter</taxon>
    </lineage>
</organism>
<name>A0A7T4R0J2_9GAMM</name>
<feature type="signal peptide" evidence="2">
    <location>
        <begin position="1"/>
        <end position="20"/>
    </location>
</feature>
<evidence type="ECO:0000313" key="4">
    <source>
        <dbReference type="Proteomes" id="UP000596063"/>
    </source>
</evidence>
<evidence type="ECO:0000256" key="2">
    <source>
        <dbReference type="SAM" id="SignalP"/>
    </source>
</evidence>
<evidence type="ECO:0000256" key="1">
    <source>
        <dbReference type="SAM" id="MobiDB-lite"/>
    </source>
</evidence>
<evidence type="ECO:0000313" key="3">
    <source>
        <dbReference type="EMBL" id="QQD18094.1"/>
    </source>
</evidence>
<dbReference type="RefSeq" id="WP_198569592.1">
    <property type="nucleotide sequence ID" value="NZ_CP066167.1"/>
</dbReference>
<dbReference type="AlphaFoldDB" id="A0A7T4R0J2"/>
<keyword evidence="4" id="KW-1185">Reference proteome</keyword>
<keyword evidence="2" id="KW-0732">Signal</keyword>
<dbReference type="Pfam" id="PF13365">
    <property type="entry name" value="Trypsin_2"/>
    <property type="match status" value="1"/>
</dbReference>
<dbReference type="Proteomes" id="UP000596063">
    <property type="component" value="Chromosome"/>
</dbReference>
<dbReference type="InterPro" id="IPR033116">
    <property type="entry name" value="TRYPSIN_SER"/>
</dbReference>
<sequence length="307" mass="32024">MRPSFIRSALVLLVCLAVTACGGSSSSNGGSSSVGGIDQGQNQGGSGAIPIQFDEPRGSQIRPGVNIVANGSLCTSNFLYRLGDHTVYIGVAAHCFSADTNQGIDPCEAQNLPIGFDQVQIENAQFPGELVYSSWQAMKEVGESPGSAACVFNDFALVRVDPRDYANIHPAVRAIGGPLALRKGIAEVGESFSAYGRSPDHFGIEQLETRSGAITDVLGGGWFYETATTNPLNSAIPGDSGGPVLDGQGRALAVTSVLTFTAGLTLTPITNGVVNLDMALEYAMDNGFINRGVSLLTWSEFSPPGFL</sequence>
<dbReference type="Gene3D" id="2.40.10.10">
    <property type="entry name" value="Trypsin-like serine proteases"/>
    <property type="match status" value="2"/>
</dbReference>
<accession>A0A7T4R0J2</accession>
<dbReference type="SUPFAM" id="SSF50494">
    <property type="entry name" value="Trypsin-like serine proteases"/>
    <property type="match status" value="1"/>
</dbReference>
<dbReference type="PROSITE" id="PS51257">
    <property type="entry name" value="PROKAR_LIPOPROTEIN"/>
    <property type="match status" value="1"/>
</dbReference>
<dbReference type="InterPro" id="IPR009003">
    <property type="entry name" value="Peptidase_S1_PA"/>
</dbReference>
<reference evidence="3 4" key="1">
    <citation type="submission" date="2020-12" db="EMBL/GenBank/DDBJ databases">
        <authorList>
            <person name="Shan Y."/>
        </authorList>
    </citation>
    <scope>NUCLEOTIDE SEQUENCE [LARGE SCALE GENOMIC DNA]</scope>
    <source>
        <strain evidence="4">csc3.9</strain>
    </source>
</reference>
<protein>
    <submittedName>
        <fullName evidence="3">Trypsin-like peptidase domain-containing protein</fullName>
    </submittedName>
</protein>
<feature type="chain" id="PRO_5032688565" evidence="2">
    <location>
        <begin position="21"/>
        <end position="307"/>
    </location>
</feature>
<dbReference type="KEGG" id="snan:I6N98_17420"/>
<proteinExistence type="predicted"/>
<gene>
    <name evidence="3" type="ORF">I6N98_17420</name>
</gene>
<dbReference type="EMBL" id="CP066167">
    <property type="protein sequence ID" value="QQD18094.1"/>
    <property type="molecule type" value="Genomic_DNA"/>
</dbReference>
<feature type="compositionally biased region" description="Low complexity" evidence="1">
    <location>
        <begin position="25"/>
        <end position="36"/>
    </location>
</feature>
<feature type="region of interest" description="Disordered" evidence="1">
    <location>
        <begin position="25"/>
        <end position="53"/>
    </location>
</feature>